<dbReference type="SUPFAM" id="SSF57667">
    <property type="entry name" value="beta-beta-alpha zinc fingers"/>
    <property type="match status" value="1"/>
</dbReference>
<feature type="region of interest" description="Disordered" evidence="11">
    <location>
        <begin position="170"/>
        <end position="207"/>
    </location>
</feature>
<keyword evidence="9" id="KW-0807">Transducer</keyword>
<evidence type="ECO:0000259" key="14">
    <source>
        <dbReference type="PROSITE" id="PS50304"/>
    </source>
</evidence>
<dbReference type="CDD" id="cd14282">
    <property type="entry name" value="UBA_TDRD3"/>
    <property type="match status" value="1"/>
</dbReference>
<evidence type="ECO:0000256" key="2">
    <source>
        <dbReference type="ARBA" id="ARBA00004651"/>
    </source>
</evidence>
<proteinExistence type="predicted"/>
<feature type="compositionally biased region" description="Polar residues" evidence="11">
    <location>
        <begin position="246"/>
        <end position="259"/>
    </location>
</feature>
<keyword evidence="4" id="KW-0812">Transmembrane</keyword>
<keyword evidence="7" id="KW-0472">Membrane</keyword>
<dbReference type="GO" id="GO:0005886">
    <property type="term" value="C:plasma membrane"/>
    <property type="evidence" value="ECO:0007669"/>
    <property type="project" value="UniProtKB-SubCell"/>
</dbReference>
<dbReference type="InterPro" id="IPR041915">
    <property type="entry name" value="UBA_TDRD3"/>
</dbReference>
<gene>
    <name evidence="15" type="ORF">GW7_21815</name>
</gene>
<dbReference type="InterPro" id="IPR017978">
    <property type="entry name" value="GPCR_3_C"/>
</dbReference>
<dbReference type="Pfam" id="PF00567">
    <property type="entry name" value="TUDOR"/>
    <property type="match status" value="1"/>
</dbReference>
<evidence type="ECO:0000259" key="12">
    <source>
        <dbReference type="PROSITE" id="PS50030"/>
    </source>
</evidence>
<feature type="domain" description="G-protein coupled receptors family 3 profile" evidence="13">
    <location>
        <begin position="325"/>
        <end position="369"/>
    </location>
</feature>
<dbReference type="PROSITE" id="PS50304">
    <property type="entry name" value="TUDOR"/>
    <property type="match status" value="1"/>
</dbReference>
<accession>G5AKH7</accession>
<dbReference type="InterPro" id="IPR009060">
    <property type="entry name" value="UBA-like_sf"/>
</dbReference>
<dbReference type="InParanoid" id="G5AKH7"/>
<feature type="domain" description="Tudor" evidence="14">
    <location>
        <begin position="264"/>
        <end position="324"/>
    </location>
</feature>
<dbReference type="STRING" id="10181.G5AKH7"/>
<evidence type="ECO:0000256" key="7">
    <source>
        <dbReference type="ARBA" id="ARBA00023136"/>
    </source>
</evidence>
<evidence type="ECO:0000256" key="9">
    <source>
        <dbReference type="ARBA" id="ARBA00023224"/>
    </source>
</evidence>
<comment type="subcellular location">
    <subcellularLocation>
        <location evidence="2">Cell membrane</location>
        <topology evidence="2">Multi-pass membrane protein</topology>
    </subcellularLocation>
    <subcellularLocation>
        <location evidence="1">Nucleus</location>
    </subcellularLocation>
</comment>
<dbReference type="SUPFAM" id="SSF46934">
    <property type="entry name" value="UBA-like"/>
    <property type="match status" value="1"/>
</dbReference>
<keyword evidence="10" id="KW-0539">Nucleus</keyword>
<evidence type="ECO:0000256" key="10">
    <source>
        <dbReference type="ARBA" id="ARBA00023242"/>
    </source>
</evidence>
<evidence type="ECO:0000313" key="15">
    <source>
        <dbReference type="EMBL" id="EHA97537.1"/>
    </source>
</evidence>
<keyword evidence="3" id="KW-1003">Cell membrane</keyword>
<evidence type="ECO:0000256" key="4">
    <source>
        <dbReference type="ARBA" id="ARBA00022692"/>
    </source>
</evidence>
<dbReference type="FunFam" id="3.30.160.60:FF:000734">
    <property type="entry name" value="Zinc finger protein 462"/>
    <property type="match status" value="1"/>
</dbReference>
<reference evidence="15 16" key="1">
    <citation type="journal article" date="2011" name="Nature">
        <title>Genome sequencing reveals insights into physiology and longevity of the naked mole rat.</title>
        <authorList>
            <person name="Kim E.B."/>
            <person name="Fang X."/>
            <person name="Fushan A.A."/>
            <person name="Huang Z."/>
            <person name="Lobanov A.V."/>
            <person name="Han L."/>
            <person name="Marino S.M."/>
            <person name="Sun X."/>
            <person name="Turanov A.A."/>
            <person name="Yang P."/>
            <person name="Yim S.H."/>
            <person name="Zhao X."/>
            <person name="Kasaikina M.V."/>
            <person name="Stoletzki N."/>
            <person name="Peng C."/>
            <person name="Polak P."/>
            <person name="Xiong Z."/>
            <person name="Kiezun A."/>
            <person name="Zhu Y."/>
            <person name="Chen Y."/>
            <person name="Kryukov G.V."/>
            <person name="Zhang Q."/>
            <person name="Peshkin L."/>
            <person name="Yang L."/>
            <person name="Bronson R.T."/>
            <person name="Buffenstein R."/>
            <person name="Wang B."/>
            <person name="Han C."/>
            <person name="Li Q."/>
            <person name="Chen L."/>
            <person name="Zhao W."/>
            <person name="Sunyaev S.R."/>
            <person name="Park T.J."/>
            <person name="Zhang G."/>
            <person name="Wang J."/>
            <person name="Gladyshev V.N."/>
        </authorList>
    </citation>
    <scope>NUCLEOTIDE SEQUENCE [LARGE SCALE GENOMIC DNA]</scope>
</reference>
<dbReference type="SUPFAM" id="SSF63748">
    <property type="entry name" value="Tudor/PWWP/MBT"/>
    <property type="match status" value="1"/>
</dbReference>
<dbReference type="InterPro" id="IPR002999">
    <property type="entry name" value="Tudor"/>
</dbReference>
<name>G5AKH7_HETGA</name>
<feature type="compositionally biased region" description="Basic and acidic residues" evidence="11">
    <location>
        <begin position="261"/>
        <end position="272"/>
    </location>
</feature>
<organism evidence="15 16">
    <name type="scientific">Heterocephalus glaber</name>
    <name type="common">Naked mole rat</name>
    <dbReference type="NCBI Taxonomy" id="10181"/>
    <lineage>
        <taxon>Eukaryota</taxon>
        <taxon>Metazoa</taxon>
        <taxon>Chordata</taxon>
        <taxon>Craniata</taxon>
        <taxon>Vertebrata</taxon>
        <taxon>Euteleostomi</taxon>
        <taxon>Mammalia</taxon>
        <taxon>Eutheria</taxon>
        <taxon>Euarchontoglires</taxon>
        <taxon>Glires</taxon>
        <taxon>Rodentia</taxon>
        <taxon>Hystricomorpha</taxon>
        <taxon>Bathyergidae</taxon>
        <taxon>Heterocephalus</taxon>
    </lineage>
</organism>
<evidence type="ECO:0000259" key="13">
    <source>
        <dbReference type="PROSITE" id="PS50259"/>
    </source>
</evidence>
<feature type="region of interest" description="Disordered" evidence="11">
    <location>
        <begin position="245"/>
        <end position="277"/>
    </location>
</feature>
<keyword evidence="6" id="KW-0297">G-protein coupled receptor</keyword>
<evidence type="ECO:0000256" key="11">
    <source>
        <dbReference type="SAM" id="MobiDB-lite"/>
    </source>
</evidence>
<dbReference type="Gene3D" id="3.30.160.60">
    <property type="entry name" value="Classic Zinc Finger"/>
    <property type="match status" value="1"/>
</dbReference>
<dbReference type="PANTHER" id="PTHR13681">
    <property type="entry name" value="SURVIVAL OF MOTOR NEURON-RELATED-SPLICING FACTOR 30-RELATED"/>
    <property type="match status" value="1"/>
</dbReference>
<dbReference type="Gene3D" id="2.30.30.140">
    <property type="match status" value="1"/>
</dbReference>
<dbReference type="EMBL" id="JH165656">
    <property type="protein sequence ID" value="EHA97537.1"/>
    <property type="molecule type" value="Genomic_DNA"/>
</dbReference>
<dbReference type="InterPro" id="IPR036236">
    <property type="entry name" value="Znf_C2H2_sf"/>
</dbReference>
<dbReference type="PROSITE" id="PS50030">
    <property type="entry name" value="UBA"/>
    <property type="match status" value="1"/>
</dbReference>
<dbReference type="Proteomes" id="UP000006813">
    <property type="component" value="Unassembled WGS sequence"/>
</dbReference>
<evidence type="ECO:0000256" key="5">
    <source>
        <dbReference type="ARBA" id="ARBA00022989"/>
    </source>
</evidence>
<evidence type="ECO:0000256" key="8">
    <source>
        <dbReference type="ARBA" id="ARBA00023170"/>
    </source>
</evidence>
<feature type="domain" description="UBA" evidence="12">
    <location>
        <begin position="134"/>
        <end position="174"/>
    </location>
</feature>
<dbReference type="Gene3D" id="1.10.8.10">
    <property type="entry name" value="DNA helicase RuvA subunit, C-terminal domain"/>
    <property type="match status" value="1"/>
</dbReference>
<dbReference type="GO" id="GO:0005634">
    <property type="term" value="C:nucleus"/>
    <property type="evidence" value="ECO:0007669"/>
    <property type="project" value="UniProtKB-SubCell"/>
</dbReference>
<keyword evidence="8" id="KW-0675">Receptor</keyword>
<protein>
    <submittedName>
        <fullName evidence="15">Tudor domain-containing protein 3</fullName>
    </submittedName>
</protein>
<dbReference type="InterPro" id="IPR015940">
    <property type="entry name" value="UBA"/>
</dbReference>
<sequence length="609" mass="69568">MEHLIEKWELQISLSKHSRSNIGTEGGPPPFMPFGQKYASHAQVDSRKLDQRKTLQVTMPVKPTNDSDEFKKQMTAAIAEVAKSKETKTFGRAGGSARSNLNMNAVGREQGRELLQKEKSTTLEGKHEGVYRELVDEKALKHITEMGFSKDASRQALMENGSNLEAALNVLPNNNKQKPVTGPPPRGRGKGRSQVRSEDEEDLANARPSTPSILFDFLKSKMGNLNVDKLKSQPQQFYQGHHRMSNNEQNGVKDNNQQRHLPRDTRQPRNEKPTPYQDNKFYRVEVEALHSSDMTAVVKFIDYGNYEEVLLSNIKPIQTEAWLYIQTTTLTISMNLSASVALGMLYMPKVYIIIFHPELNVQKRKRSFKAVVTAATMSSRLSHKPSDRPNGEAKTELCENVDPNIIQQEGIVSHYMKRHPGVFPKKRHSSKLGGYFTAVYADKHEKPTLMEEGRGTFEKAKVEVEAPEIEWLPFCCIKCFKLSFSTAELLCMYYTDHHSWDLKRNFVILGSRPCLQNSTYQCKHCDSKLQSTAEHLPSHLNIRNEEFQKCAKHQEKRKQLLSKQKYADGAFADFKQERPFGHLEEVPKIKERKVVGYKYKFCVEVHPTL</sequence>
<evidence type="ECO:0000256" key="3">
    <source>
        <dbReference type="ARBA" id="ARBA00022475"/>
    </source>
</evidence>
<evidence type="ECO:0000313" key="16">
    <source>
        <dbReference type="Proteomes" id="UP000006813"/>
    </source>
</evidence>
<dbReference type="GO" id="GO:0004930">
    <property type="term" value="F:G protein-coupled receptor activity"/>
    <property type="evidence" value="ECO:0007669"/>
    <property type="project" value="UniProtKB-KW"/>
</dbReference>
<evidence type="ECO:0000256" key="6">
    <source>
        <dbReference type="ARBA" id="ARBA00023040"/>
    </source>
</evidence>
<evidence type="ECO:0000256" key="1">
    <source>
        <dbReference type="ARBA" id="ARBA00004123"/>
    </source>
</evidence>
<dbReference type="PROSITE" id="PS50259">
    <property type="entry name" value="G_PROTEIN_RECEP_F3_4"/>
    <property type="match status" value="1"/>
</dbReference>
<dbReference type="SMART" id="SM00165">
    <property type="entry name" value="UBA"/>
    <property type="match status" value="1"/>
</dbReference>
<dbReference type="AlphaFoldDB" id="G5AKH7"/>
<dbReference type="FunFam" id="1.10.8.10:FF:000038">
    <property type="entry name" value="tudor domain-containing protein 3 isoform X1"/>
    <property type="match status" value="1"/>
</dbReference>
<dbReference type="Pfam" id="PF22562">
    <property type="entry name" value="UBA_7"/>
    <property type="match status" value="1"/>
</dbReference>
<dbReference type="PANTHER" id="PTHR13681:SF24">
    <property type="entry name" value="TUDOR DOMAIN-CONTAINING PROTEIN 3"/>
    <property type="match status" value="1"/>
</dbReference>
<keyword evidence="5" id="KW-1133">Transmembrane helix</keyword>